<dbReference type="GO" id="GO:0017154">
    <property type="term" value="F:semaphorin receptor activity"/>
    <property type="evidence" value="ECO:0007669"/>
    <property type="project" value="InterPro"/>
</dbReference>
<dbReference type="CDD" id="cd00102">
    <property type="entry name" value="IPT"/>
    <property type="match status" value="3"/>
</dbReference>
<feature type="domain" description="IPT/TIG" evidence="2">
    <location>
        <begin position="1010"/>
        <end position="1093"/>
    </location>
</feature>
<organism evidence="3">
    <name type="scientific">Pedobacter sp. KACC 23697</name>
    <dbReference type="NCBI Taxonomy" id="3149230"/>
    <lineage>
        <taxon>Bacteria</taxon>
        <taxon>Pseudomonadati</taxon>
        <taxon>Bacteroidota</taxon>
        <taxon>Sphingobacteriia</taxon>
        <taxon>Sphingobacteriales</taxon>
        <taxon>Sphingobacteriaceae</taxon>
        <taxon>Pedobacter</taxon>
    </lineage>
</organism>
<feature type="signal peptide" evidence="1">
    <location>
        <begin position="1"/>
        <end position="27"/>
    </location>
</feature>
<dbReference type="InterPro" id="IPR013783">
    <property type="entry name" value="Ig-like_fold"/>
</dbReference>
<feature type="domain" description="IPT/TIG" evidence="2">
    <location>
        <begin position="840"/>
        <end position="923"/>
    </location>
</feature>
<accession>A0AAU7K0K0</accession>
<feature type="domain" description="IPT/TIG" evidence="2">
    <location>
        <begin position="1350"/>
        <end position="1433"/>
    </location>
</feature>
<feature type="chain" id="PRO_5043582685" evidence="1">
    <location>
        <begin position="28"/>
        <end position="3845"/>
    </location>
</feature>
<dbReference type="InterPro" id="IPR014756">
    <property type="entry name" value="Ig_E-set"/>
</dbReference>
<evidence type="ECO:0000313" key="3">
    <source>
        <dbReference type="EMBL" id="XBO46015.1"/>
    </source>
</evidence>
<dbReference type="SUPFAM" id="SSF81296">
    <property type="entry name" value="E set domains"/>
    <property type="match status" value="11"/>
</dbReference>
<dbReference type="Pfam" id="PF13585">
    <property type="entry name" value="CHU_C"/>
    <property type="match status" value="1"/>
</dbReference>
<protein>
    <submittedName>
        <fullName evidence="3">MBG domain-containing protein</fullName>
    </submittedName>
</protein>
<dbReference type="Gene3D" id="2.60.40.10">
    <property type="entry name" value="Immunoglobulins"/>
    <property type="match status" value="11"/>
</dbReference>
<feature type="domain" description="IPT/TIG" evidence="2">
    <location>
        <begin position="670"/>
        <end position="753"/>
    </location>
</feature>
<dbReference type="SMART" id="SM00429">
    <property type="entry name" value="IPT"/>
    <property type="match status" value="11"/>
</dbReference>
<dbReference type="PANTHER" id="PTHR22625:SF70">
    <property type="entry name" value="PLEXIN A, ISOFORM A"/>
    <property type="match status" value="1"/>
</dbReference>
<dbReference type="SMART" id="SM00710">
    <property type="entry name" value="PbH1"/>
    <property type="match status" value="13"/>
</dbReference>
<reference evidence="3" key="1">
    <citation type="submission" date="2024-05" db="EMBL/GenBank/DDBJ databases">
        <authorList>
            <person name="Kim S."/>
            <person name="Heo J."/>
            <person name="Choi H."/>
            <person name="Choi Y."/>
            <person name="Kwon S.-W."/>
            <person name="Kim Y."/>
        </authorList>
    </citation>
    <scope>NUCLEOTIDE SEQUENCE</scope>
    <source>
        <strain evidence="3">KACC 23697</strain>
    </source>
</reference>
<feature type="domain" description="IPT/TIG" evidence="2">
    <location>
        <begin position="755"/>
        <end position="838"/>
    </location>
</feature>
<gene>
    <name evidence="3" type="ORF">ABEG20_12035</name>
</gene>
<feature type="domain" description="IPT/TIG" evidence="2">
    <location>
        <begin position="925"/>
        <end position="1008"/>
    </location>
</feature>
<evidence type="ECO:0000256" key="1">
    <source>
        <dbReference type="SAM" id="SignalP"/>
    </source>
</evidence>
<evidence type="ECO:0000259" key="2">
    <source>
        <dbReference type="SMART" id="SM00429"/>
    </source>
</evidence>
<dbReference type="NCBIfam" id="TIGR04131">
    <property type="entry name" value="Bac_Flav_CTERM"/>
    <property type="match status" value="1"/>
</dbReference>
<name>A0AAU7K0K0_9SPHI</name>
<dbReference type="InterPro" id="IPR006626">
    <property type="entry name" value="PbH1"/>
</dbReference>
<feature type="domain" description="IPT/TIG" evidence="2">
    <location>
        <begin position="500"/>
        <end position="583"/>
    </location>
</feature>
<dbReference type="Pfam" id="PF18676">
    <property type="entry name" value="MBG_2"/>
    <property type="match status" value="28"/>
</dbReference>
<feature type="domain" description="IPT/TIG" evidence="2">
    <location>
        <begin position="585"/>
        <end position="668"/>
    </location>
</feature>
<proteinExistence type="predicted"/>
<dbReference type="Pfam" id="PF01833">
    <property type="entry name" value="TIG"/>
    <property type="match status" value="11"/>
</dbReference>
<feature type="domain" description="IPT/TIG" evidence="2">
    <location>
        <begin position="1180"/>
        <end position="1263"/>
    </location>
</feature>
<keyword evidence="1" id="KW-0732">Signal</keyword>
<dbReference type="Gene3D" id="3.30.160.710">
    <property type="match status" value="1"/>
</dbReference>
<dbReference type="PANTHER" id="PTHR22625">
    <property type="entry name" value="PLEXIN"/>
    <property type="match status" value="1"/>
</dbReference>
<dbReference type="InterPro" id="IPR026341">
    <property type="entry name" value="T9SS_type_B"/>
</dbReference>
<dbReference type="InterPro" id="IPR002909">
    <property type="entry name" value="IPT_dom"/>
</dbReference>
<feature type="domain" description="IPT/TIG" evidence="2">
    <location>
        <begin position="1265"/>
        <end position="1348"/>
    </location>
</feature>
<dbReference type="RefSeq" id="WP_406823590.1">
    <property type="nucleotide sequence ID" value="NZ_CP157485.1"/>
</dbReference>
<dbReference type="InterPro" id="IPR041286">
    <property type="entry name" value="MBG_2"/>
</dbReference>
<dbReference type="EMBL" id="CP157485">
    <property type="protein sequence ID" value="XBO46015.1"/>
    <property type="molecule type" value="Genomic_DNA"/>
</dbReference>
<dbReference type="CDD" id="cd00603">
    <property type="entry name" value="IPT_PCSR"/>
    <property type="match status" value="8"/>
</dbReference>
<feature type="domain" description="IPT/TIG" evidence="2">
    <location>
        <begin position="1095"/>
        <end position="1178"/>
    </location>
</feature>
<sequence>MKKFYKKVFHFLFIIPLLLISGLNARAALSKGDLAVIGMNSDYDQGTSSIRSFAVVALNDIAQGEVIKITDRGWISASNMFTTNMNLDGLLQWTPSALIPAGTVIIFKINISSSKTVSATKGDGTALPPGDVTISGWNNSVVLSIPWASASGDQLLIYQGLDASPSFIFAFNNVRTTGDTNSSGGWFVNPNGVTGSAYTQTTNAFYSELPPGLGTTYSIGFISNPNNTNRWPNAIYNPSLSSGTKTSWLADITNAANWNSPTTSGTPYTFSGGFGSDNRTSFNLGTAAAPTVTATAISISGASGTGGAYKIGDVVTATWNNSASGNNNSGITAVTIDFSQFGGGTAVTATNSSDTWTATYTIVAGNINATNRNVSVTATNSAGTTTTADDANATVDNIAPSVVISSTAGSSGGSTSTSPIPFTVTFSETVTGFLAGDITPGNATISGFSGNGTTYTFNATPTANGAVTINIAANVAQDAAGNGNAAASQFSITYVQAVAAPTVTALSPTSGPTSGGTSVTITGTNFSGTTAVTFGATAATGFTVNSATQITATAPAGTGTVDVRITTAGGTSATSAADQFTYIAAPTVTALSPTSGPTSGGTSVTITGTNFSGATAVTFGATAATGFTVNSATQITATAPAGTGTVDVRITTTGGTSATSAADQFTYVAAPTVTALSPTSGPASGGTSVTITGTNFSGATAVTFGATAATGFTVNSATQITATAPAGTGTVDVRITTTGGTSATSAADQFTYVAVPTVTALSPTSGPTSGGTSVTITGTNFSGATAVTFGATAATGFTVNSATQITATAPAGTGTVDVRITTAGGTSATSASDQFTYGAAPTVTALSPTSGPASGGTSVTITGTNFSGTTAVRFGATAATGFTVNSATQITATAPAGTGTVDVRITTTGGTSATSAADQFTYVAAPTVTALSPTSGPTSGGTSVTITGTNFSGTTAVTFGATAATGFTVNSATQITATAPAGTGTVDVRITTTGGTSATSASDQFTYVAAPTVTALSPTSGPTSGGTSVTITGTNFSGATAVRFGATAATGFTVNSATQITATAPAGTGTVDVRITTAGGTSATSAADQFTYIAAPTVTALSPTSGPTSGGTSVTITGTNFSGTTAVTFGATAATGFTVNSATQITATAPAGTGTVDVRITTTGGTSATSASDQFTYIAAPTVTALSPTSGPASGGTSVTITGTNFSGTTAVTFGATAATGFTVNSATQITATAPAGTGTVDVRITTTGGTSATSASDQFTYVAAPTVTALSPTSGPTSGGTSVTITGTNFSGATAVTFGATAATGFTVNSATQITATAPAGTGTVDVRITTTGGTSATSASDQFTYVAAPTVTALSPTSGPASGGTSVTITGTNFSGTTAVTFGATAATGFTVNSATQITATAPAGTGTVDVRITTTGGTSATSASDQFTYIAAPTITVTGTLSALTTTYGTASSSTSFTVSGVNMTAGILVSPPAAFEVSTDNITFSNTVIAGSAGVISQVVYVRLKNTAAANTYAGTNVTLSSAGAANVTTSIPGSTVAPLAIAITADAKSKTYGDADPALTYTFAPALIGTDTFSGSLTRLPGENVGTYAINQGTLALNSNYTVTYVGADLTIGAKTITVTAAAKSKTYGDADPALTYTFAPALVTGDSFSGSLTRTPGENVGTYAISQGTLALNSNYTITYVGADLTIGAKNITVTAAAKSKTYGDADPALTYTFAPALVTGDSFSGSLTRLPGENVGTYAISQGTLAVNSNYTVTYVGADLTIGAKTITVTAAAKSKTYGDADPALTYTFAPALVTGDSFSGSLTRLPGENVGTYAISQGTLAVNSNYTVTYVGADLTIGAKAITVTAAAKSKTYGDADPALTYTFAPALVTGDSFSGSLTRTPGENVGTYAINQGTLAVNSNYTLTYVGADLTINAKTITVTAAAKSKTYGDADPALTYTFAPALIGTDTFSGSLTRLPGENVGTYAINQGTLALNSNYTLTYVGADLTIGAKSITVTAAAKSKTYGDADPALTYTFAPALVTGDSFSGSLTRLPGENVGTYAISQGTLAVNSNYTVTYVGADLTIGAKAITVTAAAKSKTYGDADPALTYTFAPALVTGDSFSGSLTRTPGENVGTYAINQGTLAVNSNYTLTYVGADLTINAKTITVTAAAKSKTYGDADPALTYTFAPALIGTDTFSGSLTRLPGENVGTYAINQGTLALNSNYTLTYVGADLTIGAKSITVTAAAKSKTYGDADPALTYTFAPALVGTDTFIGSLTRLPGENVGTYAISQGTLALSSNYSVTYVGADLTIGAKTITVTAAAKSKTYGDADPALTYTFAPALVTGDSFSGSLTRLPGENVGTYAISQGTLALNSNYTVTYVGADLTIGAKSITVTAAAKSKTYGDADPALTYTFAPALIGTDTFSGSLTRLPGENVGTYAINQGTLAVNSNYTLTYIGADLTIGAKTITVTAAAKSKTYGDADPALTYTFAPALVGTDTFIGSLTRLPGENVGTYAISQGTLAVNSNYAVTYVGADLTIGAKTITVTAAAKSKTYGDADPALTYTFAPALVGTDTFIGSLTRLPGENVGTYAISQGTLALSSNYTLTYVGADLTIGAKTITVTAAAKSKTYGDADPALTYTFAPALVGTDTFIGSLTRLPGENVGTYAINQGTLALNSNYAVTYVGADLTIGAKTITVTAAAKSKTYGDADPALTYTFAPALVTGDSFSGSLTRLPGENVGTYAISQGTLALNSNYAVTYVGADLTIGAKTITVTAAAKSKTYGDADPALTYTFAPALVTGDSFSGSLTRLPGENVGTYAISQGTLALNSNYTVTYVGADLTIGAKTITVTAAAKSKTYGDADPALTYTFAPALVTSDSFIGSLTRLPGENVGTYAINQGTLALNSNYAVTYVGADLTIDAKTITVTAAAKSKTYGDADPALTYTFAPALVTGDSFSGSLTRLPGENVGTYAISQGTLAVNSNYAVTYVGADLTIGAKTITVTAAAKSKTYGDADPALTYTFAPALVTGDSFSGSLTRTPGENVGTYAINQGTLALNGNYTVSYVGADLTIGAKTITVTAAAKSKTYGDADPALTYTFAPALVTGDSFSGSLTRTTGENVGTYAISQGTLALNSNYSLTYVGANLSIGAKTITVTAAAKSKTYGDVDPALTYTFAPALVTGDSFSGSLTRTPGENVGTYAINQGTLALNSNYTVTYVGADLTIGAKTITVTAAAKSKTYGDADPALTYTSAPALVTGDSFSGSLTRTPGENVGTYAINQGTLALNSNYSLTYVGANLSIGAKTITVTAAAKSKTYGDADPALTYTFAPALVTGDSFSGSLTRTSGENVGTYAINQGTLALNSNYSLTYVGANLSINAKTITVTAAAKSKTYGDADPALTYTFAPALVTGDSFSGSLTRTSGENVGTYAINQGTLALNSNYSLTYIGANLSINAKTITVTAAAKSKTYGDADPALTYTFAPALVTGDSFSGSLTRAPGENVGTYAINQGTLALNSNYSLTYVGANLSIGAKTITVTAAAKSKTYGDADPALTYTFAPALVTGDSFSGSLTRAPGENVGTYAINQGTLLLNGNYTIAYIGSNLTITKSVLTVTANNAVMCQSDGFPTFGVTYTGFKAGDNENSLSTKPVVSTTANRNVAGNYVLVPSGGVSNNYSLVYVNGTLTINAIPSVSIVSNKGTEISKGETAVLTAGGGTTYSWSTASGIISGQNTASLTVRPSQTTTYTVRVTNASGCNSSASITIKINEDYKLVANNILTPNGDGINDTWIVQNIDMYPNNEVRIFDRNGREMYSKKSYDNSWNGTIGGNDLAEGTYYYIITYGPNKLVQKGFITIIRNR</sequence>
<dbReference type="InterPro" id="IPR031148">
    <property type="entry name" value="Plexin"/>
</dbReference>